<feature type="transmembrane region" description="Helical" evidence="10">
    <location>
        <begin position="255"/>
        <end position="279"/>
    </location>
</feature>
<dbReference type="AlphaFoldDB" id="A0A7N5KE63"/>
<evidence type="ECO:0000256" key="10">
    <source>
        <dbReference type="SAM" id="Phobius"/>
    </source>
</evidence>
<evidence type="ECO:0000313" key="12">
    <source>
        <dbReference type="Proteomes" id="UP000008912"/>
    </source>
</evidence>
<keyword evidence="12" id="KW-1185">Reference proteome</keyword>
<keyword evidence="3" id="KW-0328">Glycosyltransferase</keyword>
<proteinExistence type="inferred from homology"/>
<feature type="region of interest" description="Disordered" evidence="9">
    <location>
        <begin position="1"/>
        <end position="75"/>
    </location>
</feature>
<evidence type="ECO:0000256" key="8">
    <source>
        <dbReference type="SAM" id="Coils"/>
    </source>
</evidence>
<dbReference type="Ensembl" id="ENSAMET00000043313.1">
    <property type="protein sequence ID" value="ENSAMEP00000038887.1"/>
    <property type="gene ID" value="ENSAMEG00000026503.1"/>
</dbReference>
<accession>A0A7N5KE63</accession>
<dbReference type="GO" id="GO:0000030">
    <property type="term" value="F:mannosyltransferase activity"/>
    <property type="evidence" value="ECO:0007669"/>
    <property type="project" value="TreeGrafter"/>
</dbReference>
<evidence type="ECO:0000256" key="6">
    <source>
        <dbReference type="ARBA" id="ARBA00022989"/>
    </source>
</evidence>
<evidence type="ECO:0000256" key="7">
    <source>
        <dbReference type="ARBA" id="ARBA00023136"/>
    </source>
</evidence>
<comment type="similarity">
    <text evidence="2">Belongs to the dpy-19 family.</text>
</comment>
<feature type="transmembrane region" description="Helical" evidence="10">
    <location>
        <begin position="210"/>
        <end position="228"/>
    </location>
</feature>
<feature type="transmembrane region" description="Helical" evidence="10">
    <location>
        <begin position="385"/>
        <end position="407"/>
    </location>
</feature>
<dbReference type="PANTHER" id="PTHR31488:SF6">
    <property type="entry name" value="C-MANNOSYLTRANSFERASE DPY19L2-RELATED"/>
    <property type="match status" value="1"/>
</dbReference>
<feature type="coiled-coil region" evidence="8">
    <location>
        <begin position="95"/>
        <end position="122"/>
    </location>
</feature>
<dbReference type="GeneTree" id="ENSGT00530000063023"/>
<name>A0A7N5KE63_AILME</name>
<feature type="transmembrane region" description="Helical" evidence="10">
    <location>
        <begin position="340"/>
        <end position="365"/>
    </location>
</feature>
<evidence type="ECO:0000256" key="5">
    <source>
        <dbReference type="ARBA" id="ARBA00022692"/>
    </source>
</evidence>
<feature type="transmembrane region" description="Helical" evidence="10">
    <location>
        <begin position="314"/>
        <end position="333"/>
    </location>
</feature>
<feature type="transmembrane region" description="Helical" evidence="10">
    <location>
        <begin position="479"/>
        <end position="500"/>
    </location>
</feature>
<keyword evidence="4" id="KW-0808">Transferase</keyword>
<keyword evidence="5 10" id="KW-0812">Transmembrane</keyword>
<keyword evidence="8" id="KW-0175">Coiled coil</keyword>
<evidence type="ECO:0000256" key="2">
    <source>
        <dbReference type="ARBA" id="ARBA00008744"/>
    </source>
</evidence>
<evidence type="ECO:0000256" key="9">
    <source>
        <dbReference type="SAM" id="MobiDB-lite"/>
    </source>
</evidence>
<reference evidence="11" key="2">
    <citation type="submission" date="2025-08" db="UniProtKB">
        <authorList>
            <consortium name="Ensembl"/>
        </authorList>
    </citation>
    <scope>IDENTIFICATION</scope>
</reference>
<dbReference type="Pfam" id="PF10034">
    <property type="entry name" value="Dpy19"/>
    <property type="match status" value="2"/>
</dbReference>
<evidence type="ECO:0000256" key="1">
    <source>
        <dbReference type="ARBA" id="ARBA00004141"/>
    </source>
</evidence>
<reference evidence="11 12" key="1">
    <citation type="journal article" date="2010" name="Nature">
        <title>The sequence and de novo assembly of the giant panda genome.</title>
        <authorList>
            <person name="Li R."/>
            <person name="Fan W."/>
            <person name="Tian G."/>
            <person name="Zhu H."/>
            <person name="He L."/>
            <person name="Cai J."/>
            <person name="Huang Q."/>
            <person name="Cai Q."/>
            <person name="Li B."/>
            <person name="Bai Y."/>
            <person name="Zhang Z."/>
            <person name="Zhang Y."/>
            <person name="Wang W."/>
            <person name="Li J."/>
            <person name="Wei F."/>
            <person name="Li H."/>
            <person name="Jian M."/>
            <person name="Li J."/>
            <person name="Zhang Z."/>
            <person name="Nielsen R."/>
            <person name="Li D."/>
            <person name="Gu W."/>
            <person name="Yang Z."/>
            <person name="Xuan Z."/>
            <person name="Ryder O.A."/>
            <person name="Leung F.C."/>
            <person name="Zhou Y."/>
            <person name="Cao J."/>
            <person name="Sun X."/>
            <person name="Fu Y."/>
            <person name="Fang X."/>
            <person name="Guo X."/>
            <person name="Wang B."/>
            <person name="Hou R."/>
            <person name="Shen F."/>
            <person name="Mu B."/>
            <person name="Ni P."/>
            <person name="Lin R."/>
            <person name="Qian W."/>
            <person name="Wang G."/>
            <person name="Yu C."/>
            <person name="Nie W."/>
            <person name="Wang J."/>
            <person name="Wu Z."/>
            <person name="Liang H."/>
            <person name="Min J."/>
            <person name="Wu Q."/>
            <person name="Cheng S."/>
            <person name="Ruan J."/>
            <person name="Wang M."/>
            <person name="Shi Z."/>
            <person name="Wen M."/>
            <person name="Liu B."/>
            <person name="Ren X."/>
            <person name="Zheng H."/>
            <person name="Dong D."/>
            <person name="Cook K."/>
            <person name="Shan G."/>
            <person name="Zhang H."/>
            <person name="Kosiol C."/>
            <person name="Xie X."/>
            <person name="Lu Z."/>
            <person name="Zheng H."/>
            <person name="Li Y."/>
            <person name="Steiner C.C."/>
            <person name="Lam T.T."/>
            <person name="Lin S."/>
            <person name="Zhang Q."/>
            <person name="Li G."/>
            <person name="Tian J."/>
            <person name="Gong T."/>
            <person name="Liu H."/>
            <person name="Zhang D."/>
            <person name="Fang L."/>
            <person name="Ye C."/>
            <person name="Zhang J."/>
            <person name="Hu W."/>
            <person name="Xu A."/>
            <person name="Ren Y."/>
            <person name="Zhang G."/>
            <person name="Bruford M.W."/>
            <person name="Li Q."/>
            <person name="Ma L."/>
            <person name="Guo Y."/>
            <person name="An N."/>
            <person name="Hu Y."/>
            <person name="Zheng Y."/>
            <person name="Shi Y."/>
            <person name="Li Z."/>
            <person name="Liu Q."/>
            <person name="Chen Y."/>
            <person name="Zhao J."/>
            <person name="Qu N."/>
            <person name="Zhao S."/>
            <person name="Tian F."/>
            <person name="Wang X."/>
            <person name="Wang H."/>
            <person name="Xu L."/>
            <person name="Liu X."/>
            <person name="Vinar T."/>
            <person name="Wang Y."/>
            <person name="Lam T.W."/>
            <person name="Yiu S.M."/>
            <person name="Liu S."/>
            <person name="Zhang H."/>
            <person name="Li D."/>
            <person name="Huang Y."/>
            <person name="Wang X."/>
            <person name="Yang G."/>
            <person name="Jiang Z."/>
            <person name="Wang J."/>
            <person name="Qin N."/>
            <person name="Li L."/>
            <person name="Li J."/>
            <person name="Bolund L."/>
            <person name="Kristiansen K."/>
            <person name="Wong G.K."/>
            <person name="Olson M."/>
            <person name="Zhang X."/>
            <person name="Li S."/>
            <person name="Yang H."/>
            <person name="Wang J."/>
            <person name="Wang J."/>
        </authorList>
    </citation>
    <scope>NUCLEOTIDE SEQUENCE [LARGE SCALE GENOMIC DNA]</scope>
</reference>
<sequence>MVGQTRSKLKDAASEPAHSSRSMPSRRRRRATGAGEPEMEEPQTQVEKPQPPLPVGGGNLPGGARGSPSRRTRNLNAQNCMQMEVVSKTLLLGRFQFLNCLLEQLRDKVQQLRRRQVNSRTSFGIAAFVGVLHWIHLVTLFENDRHFSHLSSLEREMTFRTEMGLYYSYFKTIIEAPSFLEGLWMIMNDRLTEYPLVINTVKRFHLYPEVIIAFWYRTFVGIMNLFGLEAKTCWNVTRVEPLNEVQSCEGLGDPACFYVAVIFILNGVMMGLFFIYGAYLSGTQLGGLITVLCYFFNHGEATRVMWTPPLRESFSYPFLVLQMCILTLILRTSNNDRRHFIALCLSNVAFMLPWQFAQFILFTQIASLFPMYVVGYIEPNKFQKIIYMNMLIQGCAWLCGTIILKFLTSKILGVSDHIRLSDLIAARILRYTDFDTLIYTCAPEFDFMEKATPLRYTKTLLLPVVMMITYFIFKKLIFHTLQLLAFTVLAILIMRLKLFLTPHMCVMASLICSRRLFGWLFCRVRFENVIFGILTVMSIQGCANLHNQWNIIGEFNNLPQEELIQWIKYNTRPDAVFAGAMPTMASVKLSTLHPIVNHPHYEDADLRARTKIVYSAYSRKSAKEVRDKLLELHVNYYVLEEAWCVVRTKPGCSMLEIWDVEDPSNTANPPLCSVLLKDGRPYFTTIFHNSMYRVLKVN</sequence>
<evidence type="ECO:0000256" key="3">
    <source>
        <dbReference type="ARBA" id="ARBA00022676"/>
    </source>
</evidence>
<dbReference type="GO" id="GO:0007286">
    <property type="term" value="P:spermatid development"/>
    <property type="evidence" value="ECO:0007669"/>
    <property type="project" value="TreeGrafter"/>
</dbReference>
<dbReference type="GO" id="GO:0005637">
    <property type="term" value="C:nuclear inner membrane"/>
    <property type="evidence" value="ECO:0007669"/>
    <property type="project" value="TreeGrafter"/>
</dbReference>
<keyword evidence="6 10" id="KW-1133">Transmembrane helix</keyword>
<protein>
    <submittedName>
        <fullName evidence="11">Dpy-19 like 2</fullName>
    </submittedName>
</protein>
<gene>
    <name evidence="11" type="primary">DPY19L2</name>
</gene>
<keyword evidence="7 10" id="KW-0472">Membrane</keyword>
<dbReference type="Proteomes" id="UP000008912">
    <property type="component" value="Unassembled WGS sequence"/>
</dbReference>
<reference evidence="11" key="3">
    <citation type="submission" date="2025-09" db="UniProtKB">
        <authorList>
            <consortium name="Ensembl"/>
        </authorList>
    </citation>
    <scope>IDENTIFICATION</scope>
</reference>
<evidence type="ECO:0000256" key="4">
    <source>
        <dbReference type="ARBA" id="ARBA00022679"/>
    </source>
</evidence>
<evidence type="ECO:0000313" key="11">
    <source>
        <dbReference type="Ensembl" id="ENSAMEP00000038887.1"/>
    </source>
</evidence>
<dbReference type="InterPro" id="IPR018732">
    <property type="entry name" value="Dpy-19/Dpy-19-like"/>
</dbReference>
<feature type="transmembrane region" description="Helical" evidence="10">
    <location>
        <begin position="123"/>
        <end position="141"/>
    </location>
</feature>
<dbReference type="PANTHER" id="PTHR31488">
    <property type="entry name" value="DPY-19-LIKE 1, LIKE (H. SAPIENS)"/>
    <property type="match status" value="1"/>
</dbReference>
<organism evidence="11 12">
    <name type="scientific">Ailuropoda melanoleuca</name>
    <name type="common">Giant panda</name>
    <dbReference type="NCBI Taxonomy" id="9646"/>
    <lineage>
        <taxon>Eukaryota</taxon>
        <taxon>Metazoa</taxon>
        <taxon>Chordata</taxon>
        <taxon>Craniata</taxon>
        <taxon>Vertebrata</taxon>
        <taxon>Euteleostomi</taxon>
        <taxon>Mammalia</taxon>
        <taxon>Eutheria</taxon>
        <taxon>Laurasiatheria</taxon>
        <taxon>Carnivora</taxon>
        <taxon>Caniformia</taxon>
        <taxon>Ursidae</taxon>
        <taxon>Ailuropoda</taxon>
    </lineage>
</organism>
<feature type="compositionally biased region" description="Gly residues" evidence="9">
    <location>
        <begin position="55"/>
        <end position="65"/>
    </location>
</feature>
<comment type="subcellular location">
    <subcellularLocation>
        <location evidence="1">Membrane</location>
        <topology evidence="1">Multi-pass membrane protein</topology>
    </subcellularLocation>
</comment>